<evidence type="ECO:0000256" key="2">
    <source>
        <dbReference type="ARBA" id="ARBA00022771"/>
    </source>
</evidence>
<evidence type="ECO:0000256" key="1">
    <source>
        <dbReference type="ARBA" id="ARBA00022723"/>
    </source>
</evidence>
<dbReference type="EMBL" id="JAOPKZ010000005">
    <property type="protein sequence ID" value="MCU5745821.1"/>
    <property type="molecule type" value="Genomic_DNA"/>
</dbReference>
<name>A0ABT2QPB1_9STAP</name>
<dbReference type="InterPro" id="IPR008913">
    <property type="entry name" value="Znf_CHY"/>
</dbReference>
<dbReference type="Proteomes" id="UP001209553">
    <property type="component" value="Unassembled WGS sequence"/>
</dbReference>
<dbReference type="RefSeq" id="WP_262855230.1">
    <property type="nucleotide sequence ID" value="NZ_JAOPKZ010000005.1"/>
</dbReference>
<dbReference type="Pfam" id="PF05495">
    <property type="entry name" value="zf-CHY"/>
    <property type="match status" value="1"/>
</dbReference>
<evidence type="ECO:0000256" key="3">
    <source>
        <dbReference type="ARBA" id="ARBA00022833"/>
    </source>
</evidence>
<evidence type="ECO:0000313" key="5">
    <source>
        <dbReference type="EMBL" id="MCU5745821.1"/>
    </source>
</evidence>
<dbReference type="PIRSF" id="PIRSF017292">
    <property type="entry name" value="UCP017292_Znf_CHY"/>
    <property type="match status" value="1"/>
</dbReference>
<keyword evidence="3" id="KW-0862">Zinc</keyword>
<organism evidence="5 6">
    <name type="scientific">Staphylococcus marylandisciuri</name>
    <dbReference type="NCBI Taxonomy" id="2981529"/>
    <lineage>
        <taxon>Bacteria</taxon>
        <taxon>Bacillati</taxon>
        <taxon>Bacillota</taxon>
        <taxon>Bacilli</taxon>
        <taxon>Bacillales</taxon>
        <taxon>Staphylococcaceae</taxon>
        <taxon>Staphylococcus</taxon>
    </lineage>
</organism>
<dbReference type="SUPFAM" id="SSF161219">
    <property type="entry name" value="CHY zinc finger-like"/>
    <property type="match status" value="1"/>
</dbReference>
<dbReference type="InterPro" id="IPR016694">
    <property type="entry name" value="UCP017292"/>
</dbReference>
<sequence>MVEIYGNTVDNEARCTHYHSMVDIIAIKFKCCNKYYPCYKCHEENEKHMTKRWSESEFDQRVVLCGVCQYEMKISEYMMSEACPNCASHFNTRCLYHYHHYFEI</sequence>
<feature type="domain" description="CHY-type" evidence="4">
    <location>
        <begin position="8"/>
        <end position="88"/>
    </location>
</feature>
<evidence type="ECO:0000259" key="4">
    <source>
        <dbReference type="PROSITE" id="PS51266"/>
    </source>
</evidence>
<protein>
    <submittedName>
        <fullName evidence="5">CHY zinc finger protein</fullName>
    </submittedName>
</protein>
<dbReference type="InterPro" id="IPR037274">
    <property type="entry name" value="Znf_CHY_sf"/>
</dbReference>
<dbReference type="PROSITE" id="PS51266">
    <property type="entry name" value="ZF_CHY"/>
    <property type="match status" value="1"/>
</dbReference>
<dbReference type="InterPro" id="IPR052604">
    <property type="entry name" value="Mito_Tim_assembly_helper"/>
</dbReference>
<keyword evidence="2" id="KW-0863">Zinc-finger</keyword>
<dbReference type="PANTHER" id="PTHR28082">
    <property type="entry name" value="ZINC FINGER PROTEIN"/>
    <property type="match status" value="1"/>
</dbReference>
<reference evidence="5 6" key="1">
    <citation type="journal article" date="2023" name="Int. J. Syst. Evol. Microbiol.">
        <title>Streptococcus sciuri sp. nov., Staphylococcus marylandisciuri sp. nov. and Staphylococcus americanisciuri sp. nov., isolated from faeces of eastern grey squirrel (Sciurus carolinensis).</title>
        <authorList>
            <person name="Volokhov D.V."/>
            <person name="Zagorodnyaya T.A."/>
            <person name="Furtak V.A."/>
            <person name="Nattanmai G."/>
            <person name="Randall L."/>
            <person name="Jose S."/>
            <person name="Gao Y."/>
            <person name="Eisenberg T."/>
            <person name="Delmonte P."/>
            <person name="Blom J."/>
            <person name="Mitchell K.K."/>
        </authorList>
    </citation>
    <scope>NUCLEOTIDE SEQUENCE [LARGE SCALE GENOMIC DNA]</scope>
    <source>
        <strain evidence="5 6">SQ8-PEA</strain>
    </source>
</reference>
<keyword evidence="6" id="KW-1185">Reference proteome</keyword>
<proteinExistence type="predicted"/>
<gene>
    <name evidence="5" type="ORF">N9R04_03670</name>
</gene>
<keyword evidence="1" id="KW-0479">Metal-binding</keyword>
<accession>A0ABT2QPB1</accession>
<dbReference type="PANTHER" id="PTHR28082:SF1">
    <property type="entry name" value="HELPER OF TIM PROTEIN 13"/>
    <property type="match status" value="1"/>
</dbReference>
<evidence type="ECO:0000313" key="6">
    <source>
        <dbReference type="Proteomes" id="UP001209553"/>
    </source>
</evidence>
<comment type="caution">
    <text evidence="5">The sequence shown here is derived from an EMBL/GenBank/DDBJ whole genome shotgun (WGS) entry which is preliminary data.</text>
</comment>